<sequence>MKHSKQELDFKCITSLRKETGGPGDASLGINAGYTLDRVPTHHRAHTHSHSLTQYRQFRDANQPTMHVFGLGEETGVPRGNPRGTVRTCKLRTHMAEA</sequence>
<accession>A0AAE0RCK7</accession>
<evidence type="ECO:0000313" key="2">
    <source>
        <dbReference type="Proteomes" id="UP001274896"/>
    </source>
</evidence>
<dbReference type="Proteomes" id="UP001274896">
    <property type="component" value="Unassembled WGS sequence"/>
</dbReference>
<reference evidence="1" key="1">
    <citation type="submission" date="2023-06" db="EMBL/GenBank/DDBJ databases">
        <title>Male Hemibagrus guttatus genome.</title>
        <authorList>
            <person name="Bian C."/>
        </authorList>
    </citation>
    <scope>NUCLEOTIDE SEQUENCE</scope>
    <source>
        <strain evidence="1">Male_cb2023</strain>
        <tissue evidence="1">Muscle</tissue>
    </source>
</reference>
<name>A0AAE0RCK7_9TELE</name>
<organism evidence="1 2">
    <name type="scientific">Hemibagrus guttatus</name>
    <dbReference type="NCBI Taxonomy" id="175788"/>
    <lineage>
        <taxon>Eukaryota</taxon>
        <taxon>Metazoa</taxon>
        <taxon>Chordata</taxon>
        <taxon>Craniata</taxon>
        <taxon>Vertebrata</taxon>
        <taxon>Euteleostomi</taxon>
        <taxon>Actinopterygii</taxon>
        <taxon>Neopterygii</taxon>
        <taxon>Teleostei</taxon>
        <taxon>Ostariophysi</taxon>
        <taxon>Siluriformes</taxon>
        <taxon>Bagridae</taxon>
        <taxon>Hemibagrus</taxon>
    </lineage>
</organism>
<evidence type="ECO:0000313" key="1">
    <source>
        <dbReference type="EMBL" id="KAK3551350.1"/>
    </source>
</evidence>
<gene>
    <name evidence="1" type="ORF">QTP70_015025</name>
</gene>
<keyword evidence="2" id="KW-1185">Reference proteome</keyword>
<proteinExistence type="predicted"/>
<comment type="caution">
    <text evidence="1">The sequence shown here is derived from an EMBL/GenBank/DDBJ whole genome shotgun (WGS) entry which is preliminary data.</text>
</comment>
<dbReference type="AlphaFoldDB" id="A0AAE0RCK7"/>
<protein>
    <submittedName>
        <fullName evidence="1">Uncharacterized protein</fullName>
    </submittedName>
</protein>
<dbReference type="EMBL" id="JAUCMX010000003">
    <property type="protein sequence ID" value="KAK3551350.1"/>
    <property type="molecule type" value="Genomic_DNA"/>
</dbReference>